<name>A0A974P8M2_9BACL</name>
<dbReference type="KEGG" id="pson:JI735_18590"/>
<protein>
    <submittedName>
        <fullName evidence="2">Methyltransferase domain-containing protein</fullName>
    </submittedName>
</protein>
<keyword evidence="3" id="KW-1185">Reference proteome</keyword>
<dbReference type="SUPFAM" id="SSF53335">
    <property type="entry name" value="S-adenosyl-L-methionine-dependent methyltransferases"/>
    <property type="match status" value="1"/>
</dbReference>
<accession>A0A974P8M2</accession>
<dbReference type="InterPro" id="IPR029063">
    <property type="entry name" value="SAM-dependent_MTases_sf"/>
</dbReference>
<proteinExistence type="predicted"/>
<dbReference type="GO" id="GO:0032259">
    <property type="term" value="P:methylation"/>
    <property type="evidence" value="ECO:0007669"/>
    <property type="project" value="UniProtKB-KW"/>
</dbReference>
<organism evidence="2 3">
    <name type="scientific">Paenibacillus sonchi</name>
    <dbReference type="NCBI Taxonomy" id="373687"/>
    <lineage>
        <taxon>Bacteria</taxon>
        <taxon>Bacillati</taxon>
        <taxon>Bacillota</taxon>
        <taxon>Bacilli</taxon>
        <taxon>Bacillales</taxon>
        <taxon>Paenibacillaceae</taxon>
        <taxon>Paenibacillus</taxon>
        <taxon>Paenibacillus sonchi group</taxon>
    </lineage>
</organism>
<dbReference type="Pfam" id="PF08241">
    <property type="entry name" value="Methyltransf_11"/>
    <property type="match status" value="1"/>
</dbReference>
<keyword evidence="2" id="KW-0808">Transferase</keyword>
<gene>
    <name evidence="2" type="ORF">JI735_18590</name>
</gene>
<dbReference type="AlphaFoldDB" id="A0A974P8M2"/>
<dbReference type="GO" id="GO:0008757">
    <property type="term" value="F:S-adenosylmethionine-dependent methyltransferase activity"/>
    <property type="evidence" value="ECO:0007669"/>
    <property type="project" value="InterPro"/>
</dbReference>
<sequence>MRIMLKAEMLRDPGTFDRLELTPAGAVNPVNGQCYPWEHGFFVFLNEADTEGSNKKYMEMYNKIARFYRLSNKAYFALKFGGERNYRRQFLSMLELRDGDHVLETSVGSADNFPYIDAKAEFYGLDISSGMLKQAVRNLRRWRLKAELFQGQAEDLPFQDKMFDCVYHVGGINYFGDPGRAVLEMIRVAKSGTRLMIADETEKLVQGTYEKVPVVKGYFEKGKDLPGILGLIPENMLEIEYREVCKGLMYCITFRKP</sequence>
<dbReference type="Proteomes" id="UP000595841">
    <property type="component" value="Chromosome"/>
</dbReference>
<keyword evidence="2" id="KW-0489">Methyltransferase</keyword>
<evidence type="ECO:0000313" key="3">
    <source>
        <dbReference type="Proteomes" id="UP000595841"/>
    </source>
</evidence>
<feature type="domain" description="Methyltransferase type 11" evidence="1">
    <location>
        <begin position="107"/>
        <end position="196"/>
    </location>
</feature>
<evidence type="ECO:0000259" key="1">
    <source>
        <dbReference type="Pfam" id="PF08241"/>
    </source>
</evidence>
<dbReference type="InterPro" id="IPR013216">
    <property type="entry name" value="Methyltransf_11"/>
</dbReference>
<reference evidence="2 3" key="1">
    <citation type="submission" date="2021-01" db="EMBL/GenBank/DDBJ databases">
        <title>Whole genome sequence of Paenibacillus sonchi LMG 24727 for comparative genomics.</title>
        <authorList>
            <person name="Lee G."/>
            <person name="Kim M.-J."/>
            <person name="Lim K."/>
            <person name="Shin J.-H."/>
        </authorList>
    </citation>
    <scope>NUCLEOTIDE SEQUENCE [LARGE SCALE GENOMIC DNA]</scope>
    <source>
        <strain evidence="2 3">LMG 24727</strain>
    </source>
</reference>
<dbReference type="EMBL" id="CP068595">
    <property type="protein sequence ID" value="QQZ58762.1"/>
    <property type="molecule type" value="Genomic_DNA"/>
</dbReference>
<dbReference type="Gene3D" id="3.40.50.150">
    <property type="entry name" value="Vaccinia Virus protein VP39"/>
    <property type="match status" value="1"/>
</dbReference>
<evidence type="ECO:0000313" key="2">
    <source>
        <dbReference type="EMBL" id="QQZ58762.1"/>
    </source>
</evidence>